<dbReference type="SUPFAM" id="SSF48452">
    <property type="entry name" value="TPR-like"/>
    <property type="match status" value="1"/>
</dbReference>
<name>A0A6H2DKZ1_9SPHN</name>
<organism evidence="2 3">
    <name type="scientific">Parasphingorhabdus halotolerans</name>
    <dbReference type="NCBI Taxonomy" id="2725558"/>
    <lineage>
        <taxon>Bacteria</taxon>
        <taxon>Pseudomonadati</taxon>
        <taxon>Pseudomonadota</taxon>
        <taxon>Alphaproteobacteria</taxon>
        <taxon>Sphingomonadales</taxon>
        <taxon>Sphingomonadaceae</taxon>
        <taxon>Parasphingorhabdus</taxon>
    </lineage>
</organism>
<proteinExistence type="predicted"/>
<dbReference type="Proteomes" id="UP000501600">
    <property type="component" value="Chromosome"/>
</dbReference>
<keyword evidence="1" id="KW-0732">Signal</keyword>
<dbReference type="Gene3D" id="1.25.40.10">
    <property type="entry name" value="Tetratricopeptide repeat domain"/>
    <property type="match status" value="1"/>
</dbReference>
<evidence type="ECO:0000313" key="2">
    <source>
        <dbReference type="EMBL" id="QJB68653.1"/>
    </source>
</evidence>
<reference evidence="2 3" key="1">
    <citation type="submission" date="2020-04" db="EMBL/GenBank/DDBJ databases">
        <title>Genome sequence for Sphingorhabdus sp. strain M1.</title>
        <authorList>
            <person name="Park S.-J."/>
        </authorList>
    </citation>
    <scope>NUCLEOTIDE SEQUENCE [LARGE SCALE GENOMIC DNA]</scope>
    <source>
        <strain evidence="2 3">JK6</strain>
    </source>
</reference>
<protein>
    <submittedName>
        <fullName evidence="2">Uncharacterized protein</fullName>
    </submittedName>
</protein>
<dbReference type="RefSeq" id="WP_168818495.1">
    <property type="nucleotide sequence ID" value="NZ_CP051217.1"/>
</dbReference>
<dbReference type="KEGG" id="phao:HF685_04645"/>
<dbReference type="AlphaFoldDB" id="A0A6H2DKZ1"/>
<feature type="signal peptide" evidence="1">
    <location>
        <begin position="1"/>
        <end position="22"/>
    </location>
</feature>
<keyword evidence="3" id="KW-1185">Reference proteome</keyword>
<sequence length="127" mass="13241">MKMAKMLGFATGLLIATTPTLAEAPEGEIGYAKGSLGYDALVAGDNQTALAQLEAADGVSANDPARFINLGQAYLRIGRTGDAAKMFMAAINSNRSFDLILADGTVINSREAAKLALHKINNTLAAR</sequence>
<feature type="chain" id="PRO_5026098736" evidence="1">
    <location>
        <begin position="23"/>
        <end position="127"/>
    </location>
</feature>
<dbReference type="EMBL" id="CP051217">
    <property type="protein sequence ID" value="QJB68653.1"/>
    <property type="molecule type" value="Genomic_DNA"/>
</dbReference>
<gene>
    <name evidence="2" type="ORF">HF685_04645</name>
</gene>
<dbReference type="InterPro" id="IPR011990">
    <property type="entry name" value="TPR-like_helical_dom_sf"/>
</dbReference>
<evidence type="ECO:0000313" key="3">
    <source>
        <dbReference type="Proteomes" id="UP000501600"/>
    </source>
</evidence>
<accession>A0A6H2DKZ1</accession>
<evidence type="ECO:0000256" key="1">
    <source>
        <dbReference type="SAM" id="SignalP"/>
    </source>
</evidence>